<dbReference type="PROSITE" id="PS50941">
    <property type="entry name" value="CHIT_BIND_I_2"/>
    <property type="match status" value="1"/>
</dbReference>
<dbReference type="EMBL" id="JACBAF010002236">
    <property type="protein sequence ID" value="KAF7162071.1"/>
    <property type="molecule type" value="Genomic_DNA"/>
</dbReference>
<dbReference type="InterPro" id="IPR001223">
    <property type="entry name" value="Glyco_hydro18_cat"/>
</dbReference>
<protein>
    <recommendedName>
        <fullName evidence="3">chitinase</fullName>
        <ecNumber evidence="3">3.2.1.14</ecNumber>
    </recommendedName>
</protein>
<feature type="signal peptide" evidence="14">
    <location>
        <begin position="1"/>
        <end position="17"/>
    </location>
</feature>
<dbReference type="SUPFAM" id="SSF57016">
    <property type="entry name" value="Plant lectins/antimicrobial peptides"/>
    <property type="match status" value="1"/>
</dbReference>
<evidence type="ECO:0000259" key="16">
    <source>
        <dbReference type="PROSITE" id="PS51910"/>
    </source>
</evidence>
<evidence type="ECO:0000256" key="4">
    <source>
        <dbReference type="ARBA" id="ARBA00022669"/>
    </source>
</evidence>
<evidence type="ECO:0000313" key="18">
    <source>
        <dbReference type="EMBL" id="KAF7162071.1"/>
    </source>
</evidence>
<feature type="disulfide bond" evidence="12">
    <location>
        <begin position="115"/>
        <end position="119"/>
    </location>
</feature>
<dbReference type="InterPro" id="IPR011583">
    <property type="entry name" value="Chitinase_II/V-like_cat"/>
</dbReference>
<organism evidence="17 19">
    <name type="scientific">Aspergillus hiratsukae</name>
    <dbReference type="NCBI Taxonomy" id="1194566"/>
    <lineage>
        <taxon>Eukaryota</taxon>
        <taxon>Fungi</taxon>
        <taxon>Dikarya</taxon>
        <taxon>Ascomycota</taxon>
        <taxon>Pezizomycotina</taxon>
        <taxon>Eurotiomycetes</taxon>
        <taxon>Eurotiomycetidae</taxon>
        <taxon>Eurotiales</taxon>
        <taxon>Aspergillaceae</taxon>
        <taxon>Aspergillus</taxon>
        <taxon>Aspergillus subgen. Fumigati</taxon>
    </lineage>
</organism>
<evidence type="ECO:0000313" key="19">
    <source>
        <dbReference type="Proteomes" id="UP000630445"/>
    </source>
</evidence>
<keyword evidence="19" id="KW-1185">Reference proteome</keyword>
<feature type="disulfide bond" evidence="12">
    <location>
        <begin position="97"/>
        <end position="111"/>
    </location>
</feature>
<evidence type="ECO:0000313" key="17">
    <source>
        <dbReference type="EMBL" id="KAF7122440.1"/>
    </source>
</evidence>
<dbReference type="PROSITE" id="PS01095">
    <property type="entry name" value="GH18_1"/>
    <property type="match status" value="1"/>
</dbReference>
<evidence type="ECO:0000256" key="13">
    <source>
        <dbReference type="RuleBase" id="RU000489"/>
    </source>
</evidence>
<dbReference type="FunFam" id="3.10.50.10:FF:000001">
    <property type="entry name" value="Chitinase 3-like 1"/>
    <property type="match status" value="1"/>
</dbReference>
<dbReference type="SMART" id="SM00270">
    <property type="entry name" value="ChtBD1"/>
    <property type="match status" value="2"/>
</dbReference>
<dbReference type="PANTHER" id="PTHR11177:SF397">
    <property type="entry name" value="CHITINASE"/>
    <property type="match status" value="1"/>
</dbReference>
<feature type="domain" description="Chitin-binding type-1" evidence="15">
    <location>
        <begin position="78"/>
        <end position="121"/>
    </location>
</feature>
<evidence type="ECO:0000256" key="6">
    <source>
        <dbReference type="ARBA" id="ARBA00023024"/>
    </source>
</evidence>
<dbReference type="SUPFAM" id="SSF54556">
    <property type="entry name" value="Chitinase insertion domain"/>
    <property type="match status" value="1"/>
</dbReference>
<comment type="caution">
    <text evidence="12">Lacks conserved residue(s) required for the propagation of feature annotation.</text>
</comment>
<dbReference type="GO" id="GO:0008843">
    <property type="term" value="F:endochitinase activity"/>
    <property type="evidence" value="ECO:0007669"/>
    <property type="project" value="UniProtKB-EC"/>
</dbReference>
<keyword evidence="6" id="KW-0146">Chitin degradation</keyword>
<keyword evidence="14" id="KW-0732">Signal</keyword>
<evidence type="ECO:0000256" key="2">
    <source>
        <dbReference type="ARBA" id="ARBA00008682"/>
    </source>
</evidence>
<evidence type="ECO:0000259" key="15">
    <source>
        <dbReference type="PROSITE" id="PS50941"/>
    </source>
</evidence>
<comment type="caution">
    <text evidence="17">The sequence shown here is derived from an EMBL/GenBank/DDBJ whole genome shotgun (WGS) entry which is preliminary data.</text>
</comment>
<keyword evidence="7" id="KW-0843">Virulence</keyword>
<proteinExistence type="inferred from homology"/>
<keyword evidence="11" id="KW-0624">Polysaccharide degradation</keyword>
<dbReference type="InterPro" id="IPR036861">
    <property type="entry name" value="Endochitinase-like_sf"/>
</dbReference>
<dbReference type="EMBL" id="JACBAD010002018">
    <property type="protein sequence ID" value="KAF7122440.1"/>
    <property type="molecule type" value="Genomic_DNA"/>
</dbReference>
<evidence type="ECO:0000256" key="10">
    <source>
        <dbReference type="ARBA" id="ARBA00023295"/>
    </source>
</evidence>
<dbReference type="Pfam" id="PF00187">
    <property type="entry name" value="Chitin_bind_1"/>
    <property type="match status" value="1"/>
</dbReference>
<accession>A0A8H6UF77</accession>
<dbReference type="PROSITE" id="PS51910">
    <property type="entry name" value="GH18_2"/>
    <property type="match status" value="1"/>
</dbReference>
<keyword evidence="4 12" id="KW-0147">Chitin-binding</keyword>
<dbReference type="AlphaFoldDB" id="A0A8H6UF77"/>
<dbReference type="OrthoDB" id="73875at2759"/>
<keyword evidence="5 13" id="KW-0378">Hydrolase</keyword>
<evidence type="ECO:0000256" key="9">
    <source>
        <dbReference type="ARBA" id="ARBA00023277"/>
    </source>
</evidence>
<dbReference type="PROSITE" id="PS00026">
    <property type="entry name" value="CHIT_BIND_I_1"/>
    <property type="match status" value="1"/>
</dbReference>
<keyword evidence="9" id="KW-0119">Carbohydrate metabolism</keyword>
<comment type="similarity">
    <text evidence="2">Belongs to the glycosyl hydrolase 18 family. Chitinase class V subfamily.</text>
</comment>
<feature type="disulfide bond" evidence="12">
    <location>
        <begin position="92"/>
        <end position="104"/>
    </location>
</feature>
<dbReference type="Proteomes" id="UP000662466">
    <property type="component" value="Unassembled WGS sequence"/>
</dbReference>
<evidence type="ECO:0000256" key="5">
    <source>
        <dbReference type="ARBA" id="ARBA00022801"/>
    </source>
</evidence>
<dbReference type="Gene3D" id="3.10.50.10">
    <property type="match status" value="1"/>
</dbReference>
<dbReference type="EC" id="3.2.1.14" evidence="3"/>
<dbReference type="InterPro" id="IPR001579">
    <property type="entry name" value="Glyco_hydro_18_chit_AS"/>
</dbReference>
<gene>
    <name evidence="17" type="ORF">CNMCM5793_000465</name>
    <name evidence="18" type="ORF">CNMCM6106_009105</name>
</gene>
<dbReference type="SUPFAM" id="SSF51445">
    <property type="entry name" value="(Trans)glycosidases"/>
    <property type="match status" value="1"/>
</dbReference>
<dbReference type="GO" id="GO:0008061">
    <property type="term" value="F:chitin binding"/>
    <property type="evidence" value="ECO:0007669"/>
    <property type="project" value="UniProtKB-UniRule"/>
</dbReference>
<evidence type="ECO:0000256" key="12">
    <source>
        <dbReference type="PROSITE-ProRule" id="PRU00261"/>
    </source>
</evidence>
<name>A0A8H6UF77_9EURO</name>
<dbReference type="InterPro" id="IPR050314">
    <property type="entry name" value="Glycosyl_Hydrlase_18"/>
</dbReference>
<evidence type="ECO:0000256" key="7">
    <source>
        <dbReference type="ARBA" id="ARBA00023026"/>
    </source>
</evidence>
<dbReference type="InterPro" id="IPR001002">
    <property type="entry name" value="Chitin-bd_1"/>
</dbReference>
<dbReference type="InterPro" id="IPR029070">
    <property type="entry name" value="Chitinase_insertion_sf"/>
</dbReference>
<evidence type="ECO:0000256" key="3">
    <source>
        <dbReference type="ARBA" id="ARBA00012729"/>
    </source>
</evidence>
<keyword evidence="8 12" id="KW-1015">Disulfide bond</keyword>
<dbReference type="Pfam" id="PF00704">
    <property type="entry name" value="Glyco_hydro_18"/>
    <property type="match status" value="1"/>
</dbReference>
<evidence type="ECO:0000256" key="11">
    <source>
        <dbReference type="ARBA" id="ARBA00023326"/>
    </source>
</evidence>
<evidence type="ECO:0000256" key="8">
    <source>
        <dbReference type="ARBA" id="ARBA00023157"/>
    </source>
</evidence>
<evidence type="ECO:0000256" key="14">
    <source>
        <dbReference type="SAM" id="SignalP"/>
    </source>
</evidence>
<sequence>MLLHLTGLLWLVSGALAVSSHGHLHRARHHRDDSRIDVSLSDSLTRRDDYSCGPGTSGYCGYGPKYCGQGCVSNCDATAECGEFANPANKTCPLNTCCSQYGFCGTTKDFCNDKCQSHCELHPQAPSGSKRNNTLSKVIGYYEAWSDRSACHQASPSDLPLDALTHLNYAFAYIDPESFQLMTMDVATRVSLFDDLANLKLTKPDLKIFISIGGWTFSDNNTLTQPVFGNIARSSSNREKFAKNVLAFLDEYGFDGVDIDWEYPGAGDRGGKPEDTKNYVELLQAMRKEFDNSGRDLGITFTAPSSYWYLRWFDLPGMLKYADWMNLMTYDLHGVWDSTNPIGSIVQAHTNLTEIKLATELLWRTKLSPSKIAIGFGFYGRAFTLADPSCTTPGCPFSGGAKPGVCTATSGYLAYYEIQKILADNPHITPVHDKEAAVKYFTWDSNQWISYDDKDTFKEKLDWADSHGFSGSLIWASDLDDYNWTAHKALTGKNDIGSPLSVKMAADQQPLIDVLNEGTCGKPVCCPSNSGLKNCKWRGGPAHGDCNGQCHAGEVKISSSSWGGIPGESSTGKCGRGSKALCCEMGQFDDLISECYWTPGGGNKCKDGYQSVAHMYRRWVWSEIMSHGNDFCCPTSSPMPFTQCHWVGKGDCADNTCAATEVTLMVDGLRHKALCCTPNIEALKTISCNADLCEDNQDMCDDEAGDDDPTNGYFKRRSYTLSDGTVMWSYDEPWLVTRAVPGRPGGARTMTLNIGKILQSALVPKLEMASRGYPSGLKLFKGDGVSTLPLMGGFDMLRETCSSTAVQFIKLKDLPKSSFHAEHIQEIQMIPRFLTTALSGILPSGAKMKAATLDPLKLVNGWNKLYDVSLPQIGAIVTDVKGWTKPLTPNERIFEVLGSYAYRGGMSLLPRDMNGFKRNIIIGNMPMELGKFRAHLKNAANNGDEKAVKKMLGVLQKTIGVFNYLNDAGLANSFDQARLLLAKEIGYADQYMPELKGILAIWKEFEPDFYANAVKFATTFVSGRIAEINQKFPLGGTLGNPAVSKLVYEASLLSKAVSQIKIGE</sequence>
<feature type="chain" id="PRO_5035140973" description="chitinase" evidence="14">
    <location>
        <begin position="18"/>
        <end position="1064"/>
    </location>
</feature>
<dbReference type="GO" id="GO:0006032">
    <property type="term" value="P:chitin catabolic process"/>
    <property type="evidence" value="ECO:0007669"/>
    <property type="project" value="UniProtKB-KW"/>
</dbReference>
<dbReference type="Gene3D" id="3.20.20.80">
    <property type="entry name" value="Glycosidases"/>
    <property type="match status" value="1"/>
</dbReference>
<keyword evidence="10 13" id="KW-0326">Glycosidase</keyword>
<dbReference type="PANTHER" id="PTHR11177">
    <property type="entry name" value="CHITINASE"/>
    <property type="match status" value="1"/>
</dbReference>
<dbReference type="CDD" id="cd00035">
    <property type="entry name" value="ChtBD1"/>
    <property type="match status" value="1"/>
</dbReference>
<dbReference type="InterPro" id="IPR018371">
    <property type="entry name" value="Chitin-binding_1_CS"/>
</dbReference>
<dbReference type="SMART" id="SM00636">
    <property type="entry name" value="Glyco_18"/>
    <property type="match status" value="1"/>
</dbReference>
<reference evidence="17" key="1">
    <citation type="submission" date="2020-06" db="EMBL/GenBank/DDBJ databases">
        <title>Draft genome sequences of strains closely related to Aspergillus parafelis and Aspergillus hiratsukae.</title>
        <authorList>
            <person name="Dos Santos R.A.C."/>
            <person name="Rivero-Menendez O."/>
            <person name="Steenwyk J.L."/>
            <person name="Mead M.E."/>
            <person name="Goldman G.H."/>
            <person name="Alastruey-Izquierdo A."/>
            <person name="Rokas A."/>
        </authorList>
    </citation>
    <scope>NUCLEOTIDE SEQUENCE</scope>
    <source>
        <strain evidence="17">CNM-CM5793</strain>
        <strain evidence="18">CNM-CM6106</strain>
    </source>
</reference>
<dbReference type="GO" id="GO:0000272">
    <property type="term" value="P:polysaccharide catabolic process"/>
    <property type="evidence" value="ECO:0007669"/>
    <property type="project" value="UniProtKB-KW"/>
</dbReference>
<comment type="catalytic activity">
    <reaction evidence="1">
        <text>Random endo-hydrolysis of N-acetyl-beta-D-glucosaminide (1-&gt;4)-beta-linkages in chitin and chitodextrins.</text>
        <dbReference type="EC" id="3.2.1.14"/>
    </reaction>
</comment>
<dbReference type="InterPro" id="IPR017853">
    <property type="entry name" value="GH"/>
</dbReference>
<dbReference type="Proteomes" id="UP000630445">
    <property type="component" value="Unassembled WGS sequence"/>
</dbReference>
<evidence type="ECO:0000256" key="1">
    <source>
        <dbReference type="ARBA" id="ARBA00000822"/>
    </source>
</evidence>
<feature type="domain" description="GH18" evidence="16">
    <location>
        <begin position="136"/>
        <end position="507"/>
    </location>
</feature>
<dbReference type="Gene3D" id="3.30.60.10">
    <property type="entry name" value="Endochitinase-like"/>
    <property type="match status" value="1"/>
</dbReference>